<feature type="compositionally biased region" description="Acidic residues" evidence="13">
    <location>
        <begin position="240"/>
        <end position="260"/>
    </location>
</feature>
<evidence type="ECO:0000256" key="11">
    <source>
        <dbReference type="ARBA" id="ARBA00023306"/>
    </source>
</evidence>
<evidence type="ECO:0000256" key="4">
    <source>
        <dbReference type="ARBA" id="ARBA00020019"/>
    </source>
</evidence>
<comment type="subcellular location">
    <subcellularLocation>
        <location evidence="12">Cell inner membrane</location>
        <topology evidence="12">Peripheral membrane protein</topology>
        <orientation evidence="12">Cytoplasmic side</orientation>
    </subcellularLocation>
    <subcellularLocation>
        <location evidence="2">Cell membrane</location>
        <topology evidence="2">Peripheral membrane protein</topology>
    </subcellularLocation>
</comment>
<dbReference type="GO" id="GO:0005886">
    <property type="term" value="C:plasma membrane"/>
    <property type="evidence" value="ECO:0007669"/>
    <property type="project" value="UniProtKB-SubCell"/>
</dbReference>
<dbReference type="InterPro" id="IPR003593">
    <property type="entry name" value="AAA+_ATPase"/>
</dbReference>
<dbReference type="InterPro" id="IPR017911">
    <property type="entry name" value="MacB-like_ATP-bd"/>
</dbReference>
<proteinExistence type="inferred from homology"/>
<dbReference type="KEGG" id="cak:Caul_3217"/>
<evidence type="ECO:0000256" key="9">
    <source>
        <dbReference type="ARBA" id="ARBA00022840"/>
    </source>
</evidence>
<dbReference type="STRING" id="366602.Caul_3217"/>
<keyword evidence="6 12" id="KW-1003">Cell membrane</keyword>
<evidence type="ECO:0000256" key="7">
    <source>
        <dbReference type="ARBA" id="ARBA00022618"/>
    </source>
</evidence>
<dbReference type="CDD" id="cd03255">
    <property type="entry name" value="ABC_MJ0796_LolCDE_FtsE"/>
    <property type="match status" value="1"/>
</dbReference>
<dbReference type="InterPro" id="IPR015854">
    <property type="entry name" value="ABC_transpr_LolD-like"/>
</dbReference>
<accession>B0T2U3</accession>
<dbReference type="FunFam" id="3.40.50.300:FF:000056">
    <property type="entry name" value="Cell division ATP-binding protein FtsE"/>
    <property type="match status" value="1"/>
</dbReference>
<dbReference type="Gene3D" id="3.40.50.300">
    <property type="entry name" value="P-loop containing nucleotide triphosphate hydrolases"/>
    <property type="match status" value="1"/>
</dbReference>
<evidence type="ECO:0000256" key="12">
    <source>
        <dbReference type="RuleBase" id="RU365094"/>
    </source>
</evidence>
<dbReference type="SUPFAM" id="SSF52540">
    <property type="entry name" value="P-loop containing nucleoside triphosphate hydrolases"/>
    <property type="match status" value="1"/>
</dbReference>
<gene>
    <name evidence="12" type="primary">ftsE</name>
    <name evidence="15" type="ordered locus">Caul_3217</name>
</gene>
<name>B0T2U3_CAUSK</name>
<evidence type="ECO:0000256" key="13">
    <source>
        <dbReference type="SAM" id="MobiDB-lite"/>
    </source>
</evidence>
<dbReference type="PANTHER" id="PTHR24220">
    <property type="entry name" value="IMPORT ATP-BINDING PROTEIN"/>
    <property type="match status" value="1"/>
</dbReference>
<dbReference type="EMBL" id="CP000927">
    <property type="protein sequence ID" value="ABZ72344.1"/>
    <property type="molecule type" value="Genomic_DNA"/>
</dbReference>
<dbReference type="HOGENOM" id="CLU_000604_1_22_5"/>
<protein>
    <recommendedName>
        <fullName evidence="4 12">Cell division ATP-binding protein FtsE</fullName>
    </recommendedName>
</protein>
<evidence type="ECO:0000259" key="14">
    <source>
        <dbReference type="PROSITE" id="PS50893"/>
    </source>
</evidence>
<dbReference type="PROSITE" id="PS50893">
    <property type="entry name" value="ABC_TRANSPORTER_2"/>
    <property type="match status" value="1"/>
</dbReference>
<dbReference type="eggNOG" id="COG2884">
    <property type="taxonomic scope" value="Bacteria"/>
</dbReference>
<dbReference type="NCBIfam" id="TIGR02673">
    <property type="entry name" value="FtsE"/>
    <property type="match status" value="1"/>
</dbReference>
<dbReference type="InterPro" id="IPR027417">
    <property type="entry name" value="P-loop_NTPase"/>
</dbReference>
<reference evidence="15" key="1">
    <citation type="submission" date="2008-01" db="EMBL/GenBank/DDBJ databases">
        <title>Complete sequence of chromosome of Caulobacter sp. K31.</title>
        <authorList>
            <consortium name="US DOE Joint Genome Institute"/>
            <person name="Copeland A."/>
            <person name="Lucas S."/>
            <person name="Lapidus A."/>
            <person name="Barry K."/>
            <person name="Glavina del Rio T."/>
            <person name="Dalin E."/>
            <person name="Tice H."/>
            <person name="Pitluck S."/>
            <person name="Bruce D."/>
            <person name="Goodwin L."/>
            <person name="Thompson L.S."/>
            <person name="Brettin T."/>
            <person name="Detter J.C."/>
            <person name="Han C."/>
            <person name="Schmutz J."/>
            <person name="Larimer F."/>
            <person name="Land M."/>
            <person name="Hauser L."/>
            <person name="Kyrpides N."/>
            <person name="Kim E."/>
            <person name="Stephens C."/>
            <person name="Richardson P."/>
        </authorList>
    </citation>
    <scope>NUCLEOTIDE SEQUENCE [LARGE SCALE GENOMIC DNA]</scope>
    <source>
        <strain evidence="15">K31</strain>
    </source>
</reference>
<comment type="similarity">
    <text evidence="3 12">Belongs to the ABC transporter superfamily.</text>
</comment>
<sequence precursor="true">MSTSPSDTPLRIDEAPDDDSVPVVRFEGVSMRYGRGPETLSDLTFSLYPGSFHFLTGPSGAGKSSLLKLIYLAHRASRGRVELFGRDISLTRPEDLPFVRRRIGVVFQDFRLLDHLSVFDNAALPLRISGRKPASYREDVAELLQWVGLGDRMHALPATLSGGEKQRLAIARAVVDRPDVLLADEPTGNVDPAMSLRLLRLFVELNRLGTTVLIATHDEDLVARANRPTLHLENGRLVDFDEPGEDYDEGYDDSYGEEAP</sequence>
<evidence type="ECO:0000313" key="15">
    <source>
        <dbReference type="EMBL" id="ABZ72344.1"/>
    </source>
</evidence>
<dbReference type="GO" id="GO:0022857">
    <property type="term" value="F:transmembrane transporter activity"/>
    <property type="evidence" value="ECO:0007669"/>
    <property type="project" value="TreeGrafter"/>
</dbReference>
<dbReference type="GO" id="GO:0051301">
    <property type="term" value="P:cell division"/>
    <property type="evidence" value="ECO:0007669"/>
    <property type="project" value="UniProtKB-UniRule"/>
</dbReference>
<evidence type="ECO:0000256" key="2">
    <source>
        <dbReference type="ARBA" id="ARBA00004202"/>
    </source>
</evidence>
<dbReference type="InterPro" id="IPR017871">
    <property type="entry name" value="ABC_transporter-like_CS"/>
</dbReference>
<dbReference type="OrthoDB" id="9802264at2"/>
<comment type="function">
    <text evidence="1">Part of the ABC transporter FtsEX involved in cellular division. Important for assembly or stability of the septal ring.</text>
</comment>
<evidence type="ECO:0000256" key="6">
    <source>
        <dbReference type="ARBA" id="ARBA00022475"/>
    </source>
</evidence>
<feature type="domain" description="ABC transporter" evidence="14">
    <location>
        <begin position="24"/>
        <end position="259"/>
    </location>
</feature>
<evidence type="ECO:0000256" key="8">
    <source>
        <dbReference type="ARBA" id="ARBA00022741"/>
    </source>
</evidence>
<keyword evidence="7 12" id="KW-0132">Cell division</keyword>
<keyword evidence="8 12" id="KW-0547">Nucleotide-binding</keyword>
<dbReference type="SMART" id="SM00382">
    <property type="entry name" value="AAA"/>
    <property type="match status" value="1"/>
</dbReference>
<dbReference type="Pfam" id="PF00005">
    <property type="entry name" value="ABC_tran"/>
    <property type="match status" value="1"/>
</dbReference>
<comment type="subunit">
    <text evidence="12">Homodimer. Forms a membrane-associated complex with FtsX.</text>
</comment>
<dbReference type="InterPro" id="IPR005286">
    <property type="entry name" value="Cell_div_FtsE"/>
</dbReference>
<keyword evidence="5" id="KW-0813">Transport</keyword>
<organism evidence="15">
    <name type="scientific">Caulobacter sp. (strain K31)</name>
    <dbReference type="NCBI Taxonomy" id="366602"/>
    <lineage>
        <taxon>Bacteria</taxon>
        <taxon>Pseudomonadati</taxon>
        <taxon>Pseudomonadota</taxon>
        <taxon>Alphaproteobacteria</taxon>
        <taxon>Caulobacterales</taxon>
        <taxon>Caulobacteraceae</taxon>
        <taxon>Caulobacter</taxon>
    </lineage>
</organism>
<keyword evidence="10 12" id="KW-0472">Membrane</keyword>
<feature type="region of interest" description="Disordered" evidence="13">
    <location>
        <begin position="239"/>
        <end position="260"/>
    </location>
</feature>
<evidence type="ECO:0000256" key="10">
    <source>
        <dbReference type="ARBA" id="ARBA00023136"/>
    </source>
</evidence>
<dbReference type="AlphaFoldDB" id="B0T2U3"/>
<dbReference type="GO" id="GO:0016887">
    <property type="term" value="F:ATP hydrolysis activity"/>
    <property type="evidence" value="ECO:0007669"/>
    <property type="project" value="InterPro"/>
</dbReference>
<keyword evidence="9 12" id="KW-0067">ATP-binding</keyword>
<evidence type="ECO:0000256" key="3">
    <source>
        <dbReference type="ARBA" id="ARBA00005417"/>
    </source>
</evidence>
<dbReference type="PROSITE" id="PS00211">
    <property type="entry name" value="ABC_TRANSPORTER_1"/>
    <property type="match status" value="1"/>
</dbReference>
<dbReference type="GO" id="GO:0005524">
    <property type="term" value="F:ATP binding"/>
    <property type="evidence" value="ECO:0007669"/>
    <property type="project" value="UniProtKB-UniRule"/>
</dbReference>
<evidence type="ECO:0000256" key="5">
    <source>
        <dbReference type="ARBA" id="ARBA00022448"/>
    </source>
</evidence>
<dbReference type="PANTHER" id="PTHR24220:SF470">
    <property type="entry name" value="CELL DIVISION ATP-BINDING PROTEIN FTSE"/>
    <property type="match status" value="1"/>
</dbReference>
<keyword evidence="11 12" id="KW-0131">Cell cycle</keyword>
<evidence type="ECO:0000256" key="1">
    <source>
        <dbReference type="ARBA" id="ARBA00002579"/>
    </source>
</evidence>
<dbReference type="InterPro" id="IPR003439">
    <property type="entry name" value="ABC_transporter-like_ATP-bd"/>
</dbReference>